<gene>
    <name evidence="9" type="ORF">UFOPK3775_00685</name>
</gene>
<comment type="catalytic activity">
    <reaction evidence="1">
        <text>ATP + protein L-histidine = ADP + protein N-phospho-L-histidine.</text>
        <dbReference type="EC" id="2.7.13.3"/>
    </reaction>
</comment>
<keyword evidence="4" id="KW-0808">Transferase</keyword>
<keyword evidence="5" id="KW-0547">Nucleotide-binding</keyword>
<evidence type="ECO:0000313" key="9">
    <source>
        <dbReference type="EMBL" id="CAB4337941.1"/>
    </source>
</evidence>
<dbReference type="SMART" id="SM00387">
    <property type="entry name" value="HATPase_c"/>
    <property type="match status" value="1"/>
</dbReference>
<dbReference type="AlphaFoldDB" id="A0A6J5Z5Q4"/>
<dbReference type="InterPro" id="IPR036890">
    <property type="entry name" value="HATPase_C_sf"/>
</dbReference>
<dbReference type="InterPro" id="IPR038424">
    <property type="entry name" value="H_kinase_PdtaS_GAF_sf"/>
</dbReference>
<dbReference type="PANTHER" id="PTHR41523:SF8">
    <property type="entry name" value="ETHYLENE RESPONSE SENSOR PROTEIN"/>
    <property type="match status" value="1"/>
</dbReference>
<dbReference type="EC" id="2.7.13.3" evidence="2"/>
<keyword evidence="3" id="KW-0597">Phosphoprotein</keyword>
<sequence length="495" mass="54948">MPSIEDYVEGRNPLSPDEIHKLRELVADWQLLSDLSFADLVLWVPIRKDGISWPSGYIAVAHIRPTTAATVFAHDVIGDEILWGQRHYIDQALSGSEIVRDTVPEQFGDLMVKEETIPVLMGEKVIAVISRHRNSELMRQPSKLELNYREIAHELYRMVAEGNFPYKSAGSLFDTTPRVGDGLIRLDVNGAIIYASPNARSAFSRMGWTNELAGYSLGEIAESVAREQIIPRDESLSGELSGKSLRRTEVENIGGTIDFIVLPIIAGENRTGAIVLLNNVTELRRRERELVTKDATIREIHHRVKNNLQTVSALLRLQARRIEDEGAAQALNEAVRRIASIALVHETLSNSPDASVQFDDVLDRLVSHAVELTPRLSEITISRQGELGLLDPRIATPLALVITELIYNALEHGLEVEGTQLTISIDRDEKSAKVSVIDDGVGLPDGFSLQESSNLGLQIVRTLTENELRGTLVLISNSEETRAELVFPISESRYP</sequence>
<evidence type="ECO:0000256" key="4">
    <source>
        <dbReference type="ARBA" id="ARBA00022679"/>
    </source>
</evidence>
<dbReference type="GO" id="GO:0005524">
    <property type="term" value="F:ATP binding"/>
    <property type="evidence" value="ECO:0007669"/>
    <property type="project" value="UniProtKB-KW"/>
</dbReference>
<evidence type="ECO:0000259" key="8">
    <source>
        <dbReference type="PROSITE" id="PS50109"/>
    </source>
</evidence>
<dbReference type="Pfam" id="PF07568">
    <property type="entry name" value="HisKA_2"/>
    <property type="match status" value="1"/>
</dbReference>
<keyword evidence="7" id="KW-0067">ATP-binding</keyword>
<name>A0A6J5Z5Q4_9ZZZZ</name>
<dbReference type="Pfam" id="PF02518">
    <property type="entry name" value="HATPase_c"/>
    <property type="match status" value="1"/>
</dbReference>
<keyword evidence="6" id="KW-0418">Kinase</keyword>
<dbReference type="Gene3D" id="3.30.450.20">
    <property type="entry name" value="PAS domain"/>
    <property type="match status" value="1"/>
</dbReference>
<dbReference type="InterPro" id="IPR011495">
    <property type="entry name" value="Sig_transdc_His_kin_sub2_dim/P"/>
</dbReference>
<evidence type="ECO:0000256" key="6">
    <source>
        <dbReference type="ARBA" id="ARBA00022777"/>
    </source>
</evidence>
<dbReference type="PROSITE" id="PS50109">
    <property type="entry name" value="HIS_KIN"/>
    <property type="match status" value="1"/>
</dbReference>
<reference evidence="9" key="1">
    <citation type="submission" date="2020-05" db="EMBL/GenBank/DDBJ databases">
        <authorList>
            <person name="Chiriac C."/>
            <person name="Salcher M."/>
            <person name="Ghai R."/>
            <person name="Kavagutti S V."/>
        </authorList>
    </citation>
    <scope>NUCLEOTIDE SEQUENCE</scope>
</reference>
<feature type="domain" description="Histidine kinase" evidence="8">
    <location>
        <begin position="299"/>
        <end position="491"/>
    </location>
</feature>
<dbReference type="SUPFAM" id="SSF55874">
    <property type="entry name" value="ATPase domain of HSP90 chaperone/DNA topoisomerase II/histidine kinase"/>
    <property type="match status" value="1"/>
</dbReference>
<evidence type="ECO:0000256" key="1">
    <source>
        <dbReference type="ARBA" id="ARBA00000085"/>
    </source>
</evidence>
<dbReference type="Gene3D" id="3.30.450.280">
    <property type="entry name" value="GAF domain"/>
    <property type="match status" value="1"/>
</dbReference>
<evidence type="ECO:0000256" key="2">
    <source>
        <dbReference type="ARBA" id="ARBA00012438"/>
    </source>
</evidence>
<evidence type="ECO:0000256" key="3">
    <source>
        <dbReference type="ARBA" id="ARBA00022553"/>
    </source>
</evidence>
<organism evidence="9">
    <name type="scientific">freshwater metagenome</name>
    <dbReference type="NCBI Taxonomy" id="449393"/>
    <lineage>
        <taxon>unclassified sequences</taxon>
        <taxon>metagenomes</taxon>
        <taxon>ecological metagenomes</taxon>
    </lineage>
</organism>
<dbReference type="PANTHER" id="PTHR41523">
    <property type="entry name" value="TWO-COMPONENT SYSTEM SENSOR PROTEIN"/>
    <property type="match status" value="1"/>
</dbReference>
<dbReference type="InterPro" id="IPR003594">
    <property type="entry name" value="HATPase_dom"/>
</dbReference>
<dbReference type="Gene3D" id="3.30.565.10">
    <property type="entry name" value="Histidine kinase-like ATPase, C-terminal domain"/>
    <property type="match status" value="1"/>
</dbReference>
<evidence type="ECO:0000256" key="5">
    <source>
        <dbReference type="ARBA" id="ARBA00022741"/>
    </source>
</evidence>
<dbReference type="EMBL" id="CAESAK010000077">
    <property type="protein sequence ID" value="CAB4337941.1"/>
    <property type="molecule type" value="Genomic_DNA"/>
</dbReference>
<protein>
    <recommendedName>
        <fullName evidence="2">histidine kinase</fullName>
        <ecNumber evidence="2">2.7.13.3</ecNumber>
    </recommendedName>
</protein>
<evidence type="ECO:0000256" key="7">
    <source>
        <dbReference type="ARBA" id="ARBA00022840"/>
    </source>
</evidence>
<proteinExistence type="predicted"/>
<dbReference type="InterPro" id="IPR005467">
    <property type="entry name" value="His_kinase_dom"/>
</dbReference>
<dbReference type="GO" id="GO:0004673">
    <property type="term" value="F:protein histidine kinase activity"/>
    <property type="evidence" value="ECO:0007669"/>
    <property type="project" value="UniProtKB-EC"/>
</dbReference>
<dbReference type="InterPro" id="IPR022066">
    <property type="entry name" value="PdtaS_GAF"/>
</dbReference>
<accession>A0A6J5Z5Q4</accession>
<dbReference type="Pfam" id="PF12282">
    <property type="entry name" value="GAF_PdtaS"/>
    <property type="match status" value="1"/>
</dbReference>